<keyword evidence="3" id="KW-1185">Reference proteome</keyword>
<name>A0A4Y8LZM3_9BACL</name>
<protein>
    <submittedName>
        <fullName evidence="2">Uncharacterized protein</fullName>
    </submittedName>
</protein>
<comment type="caution">
    <text evidence="2">The sequence shown here is derived from an EMBL/GenBank/DDBJ whole genome shotgun (WGS) entry which is preliminary data.</text>
</comment>
<dbReference type="AlphaFoldDB" id="A0A4Y8LZM3"/>
<organism evidence="2 3">
    <name type="scientific">Cohnella luojiensis</name>
    <dbReference type="NCBI Taxonomy" id="652876"/>
    <lineage>
        <taxon>Bacteria</taxon>
        <taxon>Bacillati</taxon>
        <taxon>Bacillota</taxon>
        <taxon>Bacilli</taxon>
        <taxon>Bacillales</taxon>
        <taxon>Paenibacillaceae</taxon>
        <taxon>Cohnella</taxon>
    </lineage>
</organism>
<keyword evidence="1" id="KW-0732">Signal</keyword>
<evidence type="ECO:0000256" key="1">
    <source>
        <dbReference type="SAM" id="SignalP"/>
    </source>
</evidence>
<accession>A0A4Y8LZM3</accession>
<dbReference type="RefSeq" id="WP_135151905.1">
    <property type="nucleotide sequence ID" value="NZ_SOMN01000009.1"/>
</dbReference>
<dbReference type="PROSITE" id="PS51257">
    <property type="entry name" value="PROKAR_LIPOPROTEIN"/>
    <property type="match status" value="1"/>
</dbReference>
<feature type="signal peptide" evidence="1">
    <location>
        <begin position="1"/>
        <end position="26"/>
    </location>
</feature>
<dbReference type="Pfam" id="PF18952">
    <property type="entry name" value="DUF5696"/>
    <property type="match status" value="1"/>
</dbReference>
<sequence>MRLASKALLIACCAVLILVAGCSDSASDNTTQESGSAVTAFTPGKELNAYFTDARVANMKGVAENDRLRLFVDEASGAVAVLNKNTGAIWYSNPPERESDSLASGVNKDLLSSQIKMDFYNNLGQISSINTYTDSVVHKQIKFEPIPNGVRASYQFGSAVKSFEDMPPMLSKARLEELSSKLSKTEQRALNISYKEDTEKSVYVRNDSALQGIQLDRALKALKTAGYTEEDLMKDAAELNMDLTKPEPRIFQASIEYTLDADSLVAKIPVSSIYYPEEYPVNMVSMLSFFGAGGSDAEGSIFVPDGSGALIRFNNGKTKYPAYQQLVYGSDQTVDRTEDPSREQEVRLPVFGMVREGEAFLGIIEEGAAVATINADVAGRLNGYNYVYPSFYVINKDEVTLFANEQQRSLPKFQEHPMKTDYTVRYAFLSGKEATITGMAKYYQQYLLKKNGLPKPETKPETKDVPFYLQLVGSITKKKHFAGIPYTTLESLTTFDQAQSIVTQAQQRDIRNLKVKFAGWFNGGLDHEVPDHVSVDKAVGGSKGFKDFASFAEEKGVSFFPDAAFLVANSGESFDESDDASRTLRDEPAMLFPINLALNRRDRSKEPSFVVSPRLVGQYVDTMLESLRDYKASGISLRDMTDSLNSDYRENKQIDRVESQGLSTQALGKLLGDKLEIMGNGGNAFTLPYLTDITDAPMSNSRFKLEDEEVPFYQMVIHGYIDYTGTPFNLSTYNNVRQYVLKCLEYGAGVYFEWIHEPNFKVNDTDNDRLYAVNYELWIDQAAEIYKEVNGVLGSVQGQRMISHEKLSEGVFKTVYENGSYVIVNYNRSQAQVDGKTIEAESYVSGGEQS</sequence>
<feature type="chain" id="PRO_5021465878" evidence="1">
    <location>
        <begin position="27"/>
        <end position="850"/>
    </location>
</feature>
<gene>
    <name evidence="2" type="ORF">E2980_09260</name>
</gene>
<dbReference type="InterPro" id="IPR043751">
    <property type="entry name" value="DUF5696"/>
</dbReference>
<proteinExistence type="predicted"/>
<reference evidence="2 3" key="1">
    <citation type="submission" date="2019-03" db="EMBL/GenBank/DDBJ databases">
        <title>Cohnella endophytica sp. nov., a novel endophytic bacterium isolated from bark of Sonneratia apetala.</title>
        <authorList>
            <person name="Tuo L."/>
        </authorList>
    </citation>
    <scope>NUCLEOTIDE SEQUENCE [LARGE SCALE GENOMIC DNA]</scope>
    <source>
        <strain evidence="2 3">CCTCC AB 208254</strain>
    </source>
</reference>
<dbReference type="OrthoDB" id="9793135at2"/>
<dbReference type="Proteomes" id="UP000297900">
    <property type="component" value="Unassembled WGS sequence"/>
</dbReference>
<evidence type="ECO:0000313" key="2">
    <source>
        <dbReference type="EMBL" id="TFE27496.1"/>
    </source>
</evidence>
<evidence type="ECO:0000313" key="3">
    <source>
        <dbReference type="Proteomes" id="UP000297900"/>
    </source>
</evidence>
<dbReference type="EMBL" id="SOMN01000009">
    <property type="protein sequence ID" value="TFE27496.1"/>
    <property type="molecule type" value="Genomic_DNA"/>
</dbReference>